<dbReference type="InterPro" id="IPR003783">
    <property type="entry name" value="Regulatory_RecX"/>
</dbReference>
<feature type="domain" description="RecX second three-helical" evidence="6">
    <location>
        <begin position="108"/>
        <end position="149"/>
    </location>
</feature>
<evidence type="ECO:0000313" key="9">
    <source>
        <dbReference type="EMBL" id="RKQ19406.1"/>
    </source>
</evidence>
<proteinExistence type="inferred from homology"/>
<dbReference type="InterPro" id="IPR053926">
    <property type="entry name" value="RecX_HTH_1st"/>
</dbReference>
<dbReference type="Pfam" id="PF02631">
    <property type="entry name" value="RecX_HTH2"/>
    <property type="match status" value="1"/>
</dbReference>
<gene>
    <name evidence="5 9" type="primary">recX</name>
    <name evidence="9" type="ORF">D8M03_03345</name>
</gene>
<dbReference type="Pfam" id="PF21982">
    <property type="entry name" value="RecX_HTH1"/>
    <property type="match status" value="1"/>
</dbReference>
<name>A0A494Z9T1_9BACL</name>
<dbReference type="Proteomes" id="UP000272238">
    <property type="component" value="Unassembled WGS sequence"/>
</dbReference>
<keyword evidence="4 5" id="KW-0963">Cytoplasm</keyword>
<evidence type="ECO:0000256" key="3">
    <source>
        <dbReference type="ARBA" id="ARBA00018111"/>
    </source>
</evidence>
<evidence type="ECO:0000256" key="1">
    <source>
        <dbReference type="ARBA" id="ARBA00004496"/>
    </source>
</evidence>
<evidence type="ECO:0000313" key="10">
    <source>
        <dbReference type="Proteomes" id="UP000272238"/>
    </source>
</evidence>
<comment type="function">
    <text evidence="5">Modulates RecA activity.</text>
</comment>
<comment type="subcellular location">
    <subcellularLocation>
        <location evidence="1 5">Cytoplasm</location>
    </subcellularLocation>
</comment>
<comment type="similarity">
    <text evidence="2 5">Belongs to the RecX family.</text>
</comment>
<accession>A0A494Z9T1</accession>
<dbReference type="InterPro" id="IPR036388">
    <property type="entry name" value="WH-like_DNA-bd_sf"/>
</dbReference>
<dbReference type="OrthoDB" id="5421057at2"/>
<evidence type="ECO:0000256" key="2">
    <source>
        <dbReference type="ARBA" id="ARBA00009695"/>
    </source>
</evidence>
<dbReference type="HAMAP" id="MF_01114">
    <property type="entry name" value="RecX"/>
    <property type="match status" value="1"/>
</dbReference>
<feature type="domain" description="RecX third three-helical" evidence="7">
    <location>
        <begin position="211"/>
        <end position="260"/>
    </location>
</feature>
<evidence type="ECO:0000256" key="4">
    <source>
        <dbReference type="ARBA" id="ARBA00022490"/>
    </source>
</evidence>
<feature type="domain" description="RecX third three-helical" evidence="7">
    <location>
        <begin position="155"/>
        <end position="202"/>
    </location>
</feature>
<dbReference type="InterPro" id="IPR053924">
    <property type="entry name" value="RecX_HTH_2nd"/>
</dbReference>
<protein>
    <recommendedName>
        <fullName evidence="3 5">Regulatory protein RecX</fullName>
    </recommendedName>
</protein>
<comment type="caution">
    <text evidence="9">The sequence shown here is derived from an EMBL/GenBank/DDBJ whole genome shotgun (WGS) entry which is preliminary data.</text>
</comment>
<reference evidence="9 10" key="1">
    <citation type="journal article" date="2016" name="Antonie Van Leeuwenhoek">
        <title>Lysinibacillus endophyticus sp. nov., an indole-3-acetic acid producing endophytic bacterium isolated from corn root (Zea mays cv. Xinken-5).</title>
        <authorList>
            <person name="Yu J."/>
            <person name="Guan X."/>
            <person name="Liu C."/>
            <person name="Xiang W."/>
            <person name="Yu Z."/>
            <person name="Liu X."/>
            <person name="Wang G."/>
        </authorList>
    </citation>
    <scope>NUCLEOTIDE SEQUENCE [LARGE SCALE GENOMIC DNA]</scope>
    <source>
        <strain evidence="9 10">DSM 100506</strain>
    </source>
</reference>
<dbReference type="InterPro" id="IPR053925">
    <property type="entry name" value="RecX_HTH_3rd"/>
</dbReference>
<evidence type="ECO:0000259" key="8">
    <source>
        <dbReference type="Pfam" id="PF21982"/>
    </source>
</evidence>
<sequence length="269" mass="31556">MPVISKITRQKNNPERYNIYLDEKYAFAVDESTLIKFGLTKGKILEPFDIDEINYEDEIAKAFNRAIQYLSFQMRSEYEVKKKLLDAGFGESVVLEAIRKLEKIGLLNDETYSKALLETRKKTAKKGPRAIKQDLIKKGIDKETQKKVLDSFTYEEQVKIAMDLAEKTVRAYNKKTPMQIKQKVQDVLLRKGYSYSVLNEILDQIQIEREDDEWQQMIELQGDKIWRKYSAKFSGSELYMKVKQALYQKGFPIEAIEQFIDQKETENDE</sequence>
<dbReference type="RefSeq" id="WP_121213255.1">
    <property type="nucleotide sequence ID" value="NZ_RBZN01000004.1"/>
</dbReference>
<dbReference type="AlphaFoldDB" id="A0A494Z9T1"/>
<organism evidence="9 10">
    <name type="scientific">Ureibacillus endophyticus</name>
    <dbReference type="NCBI Taxonomy" id="1978490"/>
    <lineage>
        <taxon>Bacteria</taxon>
        <taxon>Bacillati</taxon>
        <taxon>Bacillota</taxon>
        <taxon>Bacilli</taxon>
        <taxon>Bacillales</taxon>
        <taxon>Caryophanaceae</taxon>
        <taxon>Ureibacillus</taxon>
    </lineage>
</organism>
<evidence type="ECO:0000256" key="5">
    <source>
        <dbReference type="HAMAP-Rule" id="MF_01114"/>
    </source>
</evidence>
<evidence type="ECO:0000259" key="6">
    <source>
        <dbReference type="Pfam" id="PF02631"/>
    </source>
</evidence>
<dbReference type="GO" id="GO:0005737">
    <property type="term" value="C:cytoplasm"/>
    <property type="evidence" value="ECO:0007669"/>
    <property type="project" value="UniProtKB-SubCell"/>
</dbReference>
<feature type="domain" description="RecX first three-helical" evidence="8">
    <location>
        <begin position="62"/>
        <end position="101"/>
    </location>
</feature>
<dbReference type="NCBIfam" id="NF010733">
    <property type="entry name" value="PRK14135.1"/>
    <property type="match status" value="1"/>
</dbReference>
<keyword evidence="10" id="KW-1185">Reference proteome</keyword>
<dbReference type="PANTHER" id="PTHR33602:SF1">
    <property type="entry name" value="REGULATORY PROTEIN RECX FAMILY PROTEIN"/>
    <property type="match status" value="1"/>
</dbReference>
<evidence type="ECO:0000259" key="7">
    <source>
        <dbReference type="Pfam" id="PF21981"/>
    </source>
</evidence>
<dbReference type="PANTHER" id="PTHR33602">
    <property type="entry name" value="REGULATORY PROTEIN RECX FAMILY PROTEIN"/>
    <property type="match status" value="1"/>
</dbReference>
<dbReference type="Pfam" id="PF21981">
    <property type="entry name" value="RecX_HTH3"/>
    <property type="match status" value="2"/>
</dbReference>
<dbReference type="EMBL" id="RBZN01000004">
    <property type="protein sequence ID" value="RKQ19406.1"/>
    <property type="molecule type" value="Genomic_DNA"/>
</dbReference>
<dbReference type="GO" id="GO:0006282">
    <property type="term" value="P:regulation of DNA repair"/>
    <property type="evidence" value="ECO:0007669"/>
    <property type="project" value="UniProtKB-UniRule"/>
</dbReference>
<dbReference type="Gene3D" id="1.10.10.10">
    <property type="entry name" value="Winged helix-like DNA-binding domain superfamily/Winged helix DNA-binding domain"/>
    <property type="match status" value="4"/>
</dbReference>